<gene>
    <name evidence="2" type="ORF">GGU10DRAFT_133892</name>
</gene>
<feature type="region of interest" description="Disordered" evidence="1">
    <location>
        <begin position="9"/>
        <end position="29"/>
    </location>
</feature>
<accession>A0AA38KSE7</accession>
<evidence type="ECO:0000256" key="1">
    <source>
        <dbReference type="SAM" id="MobiDB-lite"/>
    </source>
</evidence>
<feature type="compositionally biased region" description="Polar residues" evidence="1">
    <location>
        <begin position="234"/>
        <end position="243"/>
    </location>
</feature>
<name>A0AA38KSE7_9AGAR</name>
<feature type="region of interest" description="Disordered" evidence="1">
    <location>
        <begin position="227"/>
        <end position="303"/>
    </location>
</feature>
<evidence type="ECO:0000313" key="3">
    <source>
        <dbReference type="Proteomes" id="UP001163798"/>
    </source>
</evidence>
<protein>
    <submittedName>
        <fullName evidence="2">Uncharacterized protein</fullName>
    </submittedName>
</protein>
<dbReference type="EMBL" id="MU793284">
    <property type="protein sequence ID" value="KAJ3787890.1"/>
    <property type="molecule type" value="Genomic_DNA"/>
</dbReference>
<organism evidence="2 3">
    <name type="scientific">Lentinula aff. detonsa</name>
    <dbReference type="NCBI Taxonomy" id="2804958"/>
    <lineage>
        <taxon>Eukaryota</taxon>
        <taxon>Fungi</taxon>
        <taxon>Dikarya</taxon>
        <taxon>Basidiomycota</taxon>
        <taxon>Agaricomycotina</taxon>
        <taxon>Agaricomycetes</taxon>
        <taxon>Agaricomycetidae</taxon>
        <taxon>Agaricales</taxon>
        <taxon>Marasmiineae</taxon>
        <taxon>Omphalotaceae</taxon>
        <taxon>Lentinula</taxon>
    </lineage>
</organism>
<comment type="caution">
    <text evidence="2">The sequence shown here is derived from an EMBL/GenBank/DDBJ whole genome shotgun (WGS) entry which is preliminary data.</text>
</comment>
<reference evidence="2" key="1">
    <citation type="submission" date="2022-08" db="EMBL/GenBank/DDBJ databases">
        <authorList>
            <consortium name="DOE Joint Genome Institute"/>
            <person name="Min B."/>
            <person name="Riley R."/>
            <person name="Sierra-Patev S."/>
            <person name="Naranjo-Ortiz M."/>
            <person name="Looney B."/>
            <person name="Konkel Z."/>
            <person name="Slot J.C."/>
            <person name="Sakamoto Y."/>
            <person name="Steenwyk J.L."/>
            <person name="Rokas A."/>
            <person name="Carro J."/>
            <person name="Camarero S."/>
            <person name="Ferreira P."/>
            <person name="Molpeceres G."/>
            <person name="Ruiz-Duenas F.J."/>
            <person name="Serrano A."/>
            <person name="Henrissat B."/>
            <person name="Drula E."/>
            <person name="Hughes K.W."/>
            <person name="Mata J.L."/>
            <person name="Ishikawa N.K."/>
            <person name="Vargas-Isla R."/>
            <person name="Ushijima S."/>
            <person name="Smith C.A."/>
            <person name="Ahrendt S."/>
            <person name="Andreopoulos W."/>
            <person name="He G."/>
            <person name="Labutti K."/>
            <person name="Lipzen A."/>
            <person name="Ng V."/>
            <person name="Sandor L."/>
            <person name="Barry K."/>
            <person name="Martinez A.T."/>
            <person name="Xiao Y."/>
            <person name="Gibbons J.G."/>
            <person name="Terashima K."/>
            <person name="Hibbett D.S."/>
            <person name="Grigoriev I.V."/>
        </authorList>
    </citation>
    <scope>NUCLEOTIDE SEQUENCE</scope>
    <source>
        <strain evidence="2">TFB10291</strain>
    </source>
</reference>
<evidence type="ECO:0000313" key="2">
    <source>
        <dbReference type="EMBL" id="KAJ3787890.1"/>
    </source>
</evidence>
<dbReference type="AlphaFoldDB" id="A0AA38KSE7"/>
<proteinExistence type="predicted"/>
<dbReference type="Proteomes" id="UP001163798">
    <property type="component" value="Unassembled WGS sequence"/>
</dbReference>
<sequence length="414" mass="46031">MILEEKALLNPPPPYQLSGSNPDVETSSPITVGSNNPYAAYLSARRPVKFRPSLSSLPSHLLLQIVYCTFPQEAGQFEGDAKEVLQRRTLHWLETSLRLVNHNLYIACMHILRSTYLPSYDSLIRPPYSSDPFPSSSYSIPAYRSSSSRRNSPYGSSSSLFPQHRELRTLDLFISVLAHEELLYDTSDLYLSRHEAYKDIFDLRQPRSRMEDLVAEEGAKAGLITIRDEDSMPGTPTTPQTPSEPIGKENSPYSMGSGSNNNSLVASPRASTSTLSKPLKKSKSTLSMLSFKRKGKGKELDQQPLPQPIKRKAELSPVPFKSLTVSFSTRKVSLVYAPVPSCTSSRSSLTVTGSSSSAYGGSTYGALGVSYNSRGRKRTIVEVQRDKDEALEVSARRLVRGLREWMEEETQSYQ</sequence>
<keyword evidence="3" id="KW-1185">Reference proteome</keyword>
<feature type="compositionally biased region" description="Polar residues" evidence="1">
    <location>
        <begin position="17"/>
        <end position="29"/>
    </location>
</feature>
<feature type="compositionally biased region" description="Polar residues" evidence="1">
    <location>
        <begin position="251"/>
        <end position="265"/>
    </location>
</feature>